<dbReference type="Pfam" id="PF01301">
    <property type="entry name" value="Glyco_hydro_35"/>
    <property type="match status" value="1"/>
</dbReference>
<dbReference type="GO" id="GO:0005975">
    <property type="term" value="P:carbohydrate metabolic process"/>
    <property type="evidence" value="ECO:0007669"/>
    <property type="project" value="InterPro"/>
</dbReference>
<keyword evidence="5 7" id="KW-0378">Hydrolase</keyword>
<evidence type="ECO:0000256" key="4">
    <source>
        <dbReference type="ARBA" id="ARBA00022729"/>
    </source>
</evidence>
<dbReference type="SUPFAM" id="SSF49785">
    <property type="entry name" value="Galactose-binding domain-like"/>
    <property type="match status" value="1"/>
</dbReference>
<dbReference type="FunFam" id="3.20.20.80:FF:000006">
    <property type="entry name" value="Beta-galactosidase"/>
    <property type="match status" value="1"/>
</dbReference>
<evidence type="ECO:0000256" key="8">
    <source>
        <dbReference type="RuleBase" id="RU003679"/>
    </source>
</evidence>
<evidence type="ECO:0000259" key="9">
    <source>
        <dbReference type="Pfam" id="PF01301"/>
    </source>
</evidence>
<dbReference type="PROSITE" id="PS01182">
    <property type="entry name" value="GLYCOSYL_HYDROL_F35"/>
    <property type="match status" value="1"/>
</dbReference>
<reference evidence="12 13" key="1">
    <citation type="submission" date="2023-11" db="EMBL/GenBank/DDBJ databases">
        <title>Dfirmibasis_genome.</title>
        <authorList>
            <person name="Edelbroek B."/>
            <person name="Kjellin J."/>
            <person name="Jerlstrom-Hultqvist J."/>
            <person name="Soderbom F."/>
        </authorList>
    </citation>
    <scope>NUCLEOTIDE SEQUENCE [LARGE SCALE GENOMIC DNA]</scope>
    <source>
        <strain evidence="12 13">TNS-C-14</strain>
    </source>
</reference>
<dbReference type="GO" id="GO:0004565">
    <property type="term" value="F:beta-galactosidase activity"/>
    <property type="evidence" value="ECO:0007669"/>
    <property type="project" value="UniProtKB-EC"/>
</dbReference>
<evidence type="ECO:0000256" key="2">
    <source>
        <dbReference type="ARBA" id="ARBA00009809"/>
    </source>
</evidence>
<feature type="domain" description="Glycoside hydrolase 35 catalytic" evidence="9">
    <location>
        <begin position="61"/>
        <end position="366"/>
    </location>
</feature>
<keyword evidence="13" id="KW-1185">Reference proteome</keyword>
<dbReference type="InterPro" id="IPR019801">
    <property type="entry name" value="Glyco_hydro_35_CS"/>
</dbReference>
<dbReference type="InterPro" id="IPR048913">
    <property type="entry name" value="BetaGal_gal-bd"/>
</dbReference>
<name>A0AAN7YQS1_9MYCE</name>
<evidence type="ECO:0000313" key="12">
    <source>
        <dbReference type="EMBL" id="KAK5580579.1"/>
    </source>
</evidence>
<dbReference type="InterPro" id="IPR008979">
    <property type="entry name" value="Galactose-bd-like_sf"/>
</dbReference>
<dbReference type="EMBL" id="JAVFKY010000002">
    <property type="protein sequence ID" value="KAK5580579.1"/>
    <property type="molecule type" value="Genomic_DNA"/>
</dbReference>
<dbReference type="PANTHER" id="PTHR23421">
    <property type="entry name" value="BETA-GALACTOSIDASE RELATED"/>
    <property type="match status" value="1"/>
</dbReference>
<evidence type="ECO:0000256" key="3">
    <source>
        <dbReference type="ARBA" id="ARBA00012756"/>
    </source>
</evidence>
<dbReference type="InterPro" id="IPR048912">
    <property type="entry name" value="BetaGal1-like_ABD1"/>
</dbReference>
<accession>A0AAN7YQS1</accession>
<evidence type="ECO:0000256" key="7">
    <source>
        <dbReference type="RuleBase" id="RU000675"/>
    </source>
</evidence>
<evidence type="ECO:0000256" key="1">
    <source>
        <dbReference type="ARBA" id="ARBA00001412"/>
    </source>
</evidence>
<feature type="domain" description="Beta-galactosidase galactose-binding" evidence="11">
    <location>
        <begin position="662"/>
        <end position="752"/>
    </location>
</feature>
<comment type="catalytic activity">
    <reaction evidence="1 7">
        <text>Hydrolysis of terminal non-reducing beta-D-galactose residues in beta-D-galactosides.</text>
        <dbReference type="EC" id="3.2.1.23"/>
    </reaction>
</comment>
<feature type="domain" description="Beta-galactosidase 1-like first all-beta" evidence="10">
    <location>
        <begin position="522"/>
        <end position="615"/>
    </location>
</feature>
<proteinExistence type="inferred from homology"/>
<keyword evidence="6 7" id="KW-0326">Glycosidase</keyword>
<dbReference type="Pfam" id="PF21317">
    <property type="entry name" value="BetaGal_ABD_1"/>
    <property type="match status" value="1"/>
</dbReference>
<evidence type="ECO:0000259" key="11">
    <source>
        <dbReference type="Pfam" id="PF21467"/>
    </source>
</evidence>
<comment type="caution">
    <text evidence="12">The sequence shown here is derived from an EMBL/GenBank/DDBJ whole genome shotgun (WGS) entry which is preliminary data.</text>
</comment>
<dbReference type="InterPro" id="IPR031330">
    <property type="entry name" value="Gly_Hdrlase_35_cat"/>
</dbReference>
<protein>
    <recommendedName>
        <fullName evidence="3 7">Beta-galactosidase</fullName>
        <ecNumber evidence="3 7">3.2.1.23</ecNumber>
    </recommendedName>
</protein>
<dbReference type="PRINTS" id="PR00742">
    <property type="entry name" value="GLHYDRLASE35"/>
</dbReference>
<dbReference type="SUPFAM" id="SSF51445">
    <property type="entry name" value="(Trans)glycosidases"/>
    <property type="match status" value="1"/>
</dbReference>
<evidence type="ECO:0000259" key="10">
    <source>
        <dbReference type="Pfam" id="PF21317"/>
    </source>
</evidence>
<evidence type="ECO:0000256" key="5">
    <source>
        <dbReference type="ARBA" id="ARBA00022801"/>
    </source>
</evidence>
<sequence>MMGIKNNFQLLWLISTILLLFIIVLVNGISIANLKNNEIKFHKSQNEIKNNKLNVTYDGRSLIINGERKLLISGSVHYPRTSEEMWPIILKQSKDAGIDMIETYIFWNIHQPNSPSEYYFEGNANITKFLDLCQEYGLLVNLRIGPYVCAEWTYGGFPIWLKEIPNIIYRDYNQQWMNEMSIWMEFVVKYLGDYFAPNGGPIVLAQVENEYGWLEEEYGINGSEYAKWSIDFALNLNIGIPWIMCQQNNIENAIDTCNGYYCHDWIQGHWEQFPDQPSFWTENWIGWFENWGQAKPKRPVQDMLFSNARFIAYGGSLINYYMWFGGTNFGRTSGGPWIITSYDYDAPLDEFGQPNEPKFSLSSKFHQVLHSIEQDLLNNPPPKSPIFLSQVTEVHQYGSNLSFITNYGTGPSADIVQWMNQTITIQPWSVLIIYNNQILFDTSFIPPNTLFNNNTINNFKPIKNIIQSIVEISDFNLNINNYNNDYYSESSSSDNNVISISPIEQLFITKDTSDYCWYITNVTTTSSSYNDKGNLFLTISEFYDYVHVFIDNDYQGSASSPSLCQLQLKPKDNSTTFQLQILSMTIGLENYAAHMENYTRGILGSVLVGSQNITNNQWLMKSGLVGENVKIYNNNDENNNNWIKTSESSSSSSSSTLIQTPLTWYKLNISLNGLPNDIGSTVYALNMSSMNKGMIWVNGYSIGRYWLIEATQSVCNESIVTNYIGEYDPSDYRIDCNQPSQSIYSVPIDWLFNNDYSNQYATIIIIEELNGDPNQIQLLSNKIIN</sequence>
<organism evidence="12 13">
    <name type="scientific">Dictyostelium firmibasis</name>
    <dbReference type="NCBI Taxonomy" id="79012"/>
    <lineage>
        <taxon>Eukaryota</taxon>
        <taxon>Amoebozoa</taxon>
        <taxon>Evosea</taxon>
        <taxon>Eumycetozoa</taxon>
        <taxon>Dictyostelia</taxon>
        <taxon>Dictyosteliales</taxon>
        <taxon>Dictyosteliaceae</taxon>
        <taxon>Dictyostelium</taxon>
    </lineage>
</organism>
<dbReference type="Gene3D" id="3.20.20.80">
    <property type="entry name" value="Glycosidases"/>
    <property type="match status" value="1"/>
</dbReference>
<dbReference type="InterPro" id="IPR001944">
    <property type="entry name" value="Glycoside_Hdrlase_35"/>
</dbReference>
<gene>
    <name evidence="12" type="ORF">RB653_000599</name>
</gene>
<dbReference type="Gene3D" id="2.60.120.260">
    <property type="entry name" value="Galactose-binding domain-like"/>
    <property type="match status" value="2"/>
</dbReference>
<evidence type="ECO:0000256" key="6">
    <source>
        <dbReference type="ARBA" id="ARBA00023295"/>
    </source>
</evidence>
<dbReference type="AlphaFoldDB" id="A0AAN7YQS1"/>
<keyword evidence="4" id="KW-0732">Signal</keyword>
<dbReference type="Pfam" id="PF21467">
    <property type="entry name" value="BetaGal_gal-bd"/>
    <property type="match status" value="1"/>
</dbReference>
<dbReference type="EC" id="3.2.1.23" evidence="3 7"/>
<comment type="similarity">
    <text evidence="2 8">Belongs to the glycosyl hydrolase 35 family.</text>
</comment>
<dbReference type="InterPro" id="IPR017853">
    <property type="entry name" value="GH"/>
</dbReference>
<evidence type="ECO:0000313" key="13">
    <source>
        <dbReference type="Proteomes" id="UP001344447"/>
    </source>
</evidence>
<dbReference type="Proteomes" id="UP001344447">
    <property type="component" value="Unassembled WGS sequence"/>
</dbReference>